<dbReference type="Pfam" id="PF04773">
    <property type="entry name" value="FecR"/>
    <property type="match status" value="1"/>
</dbReference>
<evidence type="ECO:0000313" key="3">
    <source>
        <dbReference type="EMBL" id="MEE1937779.1"/>
    </source>
</evidence>
<dbReference type="InterPro" id="IPR032623">
    <property type="entry name" value="FecR_N"/>
</dbReference>
<keyword evidence="4" id="KW-1185">Reference proteome</keyword>
<evidence type="ECO:0000259" key="2">
    <source>
        <dbReference type="Pfam" id="PF16220"/>
    </source>
</evidence>
<dbReference type="InterPro" id="IPR006860">
    <property type="entry name" value="FecR"/>
</dbReference>
<feature type="domain" description="FecR protein" evidence="1">
    <location>
        <begin position="105"/>
        <end position="196"/>
    </location>
</feature>
<feature type="domain" description="FecR N-terminal" evidence="2">
    <location>
        <begin position="7"/>
        <end position="48"/>
    </location>
</feature>
<dbReference type="PANTHER" id="PTHR30273">
    <property type="entry name" value="PERIPLASMIC SIGNAL SENSOR AND SIGMA FACTOR ACTIVATOR FECR-RELATED"/>
    <property type="match status" value="1"/>
</dbReference>
<name>A0ABU7I1S6_9PSED</name>
<gene>
    <name evidence="3" type="ORF">V0R50_31560</name>
</gene>
<dbReference type="EMBL" id="JAZDQJ010000087">
    <property type="protein sequence ID" value="MEE1937779.1"/>
    <property type="molecule type" value="Genomic_DNA"/>
</dbReference>
<reference evidence="3 4" key="1">
    <citation type="submission" date="2024-01" db="EMBL/GenBank/DDBJ databases">
        <title>Unpublished Manusciprt.</title>
        <authorList>
            <person name="Duman M."/>
            <person name="Valdes E.G."/>
            <person name="Ajmi N."/>
            <person name="Altun S."/>
            <person name="Saticioglu I.B."/>
        </authorList>
    </citation>
    <scope>NUCLEOTIDE SEQUENCE [LARGE SCALE GENOMIC DNA]</scope>
    <source>
        <strain evidence="3 4">148P</strain>
    </source>
</reference>
<dbReference type="Gene3D" id="2.60.120.1440">
    <property type="match status" value="1"/>
</dbReference>
<dbReference type="Proteomes" id="UP001335100">
    <property type="component" value="Unassembled WGS sequence"/>
</dbReference>
<accession>A0ABU7I1S6</accession>
<dbReference type="PANTHER" id="PTHR30273:SF2">
    <property type="entry name" value="PROTEIN FECR"/>
    <property type="match status" value="1"/>
</dbReference>
<sequence length="309" mass="33892">MGRDILERAAHWYVELRCEPDAATRAAHQQWLDSDPRHQQAWARLGRLQGTFGGVAPQLARSTLAGARAKRREVLKVLSLLLAAGGAGGLAWRSTPVQGLFADQRTATGERRALALDDGSRVHLNTASAVDIRYSAQLRQIDLLQGEILVETARDALGRPFVVHTAQGSIRALGTRFLVRRDGELTRVCVLEHAVEVRCAASLSAMRVETGQQLAFSAEQPGPLRPARPQADAWTRDMLVVNDWPLADFIAELQRYRRGHLGCADGVAGLRISGAFRLADSDVVLDNLTTTLPVRIRRFGGFWARIEAA</sequence>
<evidence type="ECO:0000313" key="4">
    <source>
        <dbReference type="Proteomes" id="UP001335100"/>
    </source>
</evidence>
<comment type="caution">
    <text evidence="3">The sequence shown here is derived from an EMBL/GenBank/DDBJ whole genome shotgun (WGS) entry which is preliminary data.</text>
</comment>
<organism evidence="3 4">
    <name type="scientific">Pseudomonas ulcerans</name>
    <dbReference type="NCBI Taxonomy" id="3115852"/>
    <lineage>
        <taxon>Bacteria</taxon>
        <taxon>Pseudomonadati</taxon>
        <taxon>Pseudomonadota</taxon>
        <taxon>Gammaproteobacteria</taxon>
        <taxon>Pseudomonadales</taxon>
        <taxon>Pseudomonadaceae</taxon>
        <taxon>Pseudomonas</taxon>
    </lineage>
</organism>
<protein>
    <submittedName>
        <fullName evidence="3">FecR domain-containing protein</fullName>
    </submittedName>
</protein>
<proteinExistence type="predicted"/>
<dbReference type="InterPro" id="IPR012373">
    <property type="entry name" value="Ferrdict_sens_TM"/>
</dbReference>
<dbReference type="PIRSF" id="PIRSF018266">
    <property type="entry name" value="FecR"/>
    <property type="match status" value="1"/>
</dbReference>
<dbReference type="Pfam" id="PF16220">
    <property type="entry name" value="DUF4880"/>
    <property type="match status" value="1"/>
</dbReference>
<evidence type="ECO:0000259" key="1">
    <source>
        <dbReference type="Pfam" id="PF04773"/>
    </source>
</evidence>